<evidence type="ECO:0000256" key="1">
    <source>
        <dbReference type="SAM" id="MobiDB-lite"/>
    </source>
</evidence>
<reference evidence="3" key="2">
    <citation type="submission" date="2021-08" db="EMBL/GenBank/DDBJ databases">
        <authorList>
            <person name="Tani A."/>
            <person name="Ola A."/>
            <person name="Ogura Y."/>
            <person name="Katsura K."/>
            <person name="Hayashi T."/>
        </authorList>
    </citation>
    <scope>NUCLEOTIDE SEQUENCE</scope>
    <source>
        <strain evidence="3">NBRC 103626</strain>
    </source>
</reference>
<dbReference type="AlphaFoldDB" id="A0AA37HMB5"/>
<name>A0AA37HMB5_9HYPH</name>
<organism evidence="3 4">
    <name type="scientific">Methylobacterium gregans</name>
    <dbReference type="NCBI Taxonomy" id="374424"/>
    <lineage>
        <taxon>Bacteria</taxon>
        <taxon>Pseudomonadati</taxon>
        <taxon>Pseudomonadota</taxon>
        <taxon>Alphaproteobacteria</taxon>
        <taxon>Hyphomicrobiales</taxon>
        <taxon>Methylobacteriaceae</taxon>
        <taxon>Methylobacterium</taxon>
    </lineage>
</organism>
<comment type="caution">
    <text evidence="3">The sequence shown here is derived from an EMBL/GenBank/DDBJ whole genome shotgun (WGS) entry which is preliminary data.</text>
</comment>
<dbReference type="EMBL" id="BPQM01000026">
    <property type="protein sequence ID" value="GJD78026.1"/>
    <property type="molecule type" value="Genomic_DNA"/>
</dbReference>
<reference evidence="3" key="1">
    <citation type="journal article" date="2016" name="Front. Microbiol.">
        <title>Genome Sequence of the Piezophilic, Mesophilic Sulfate-Reducing Bacterium Desulfovibrio indicus J2T.</title>
        <authorList>
            <person name="Cao J."/>
            <person name="Maignien L."/>
            <person name="Shao Z."/>
            <person name="Alain K."/>
            <person name="Jebbar M."/>
        </authorList>
    </citation>
    <scope>NUCLEOTIDE SEQUENCE</scope>
    <source>
        <strain evidence="3">NBRC 103626</strain>
    </source>
</reference>
<dbReference type="RefSeq" id="WP_238301757.1">
    <property type="nucleotide sequence ID" value="NZ_BPQM01000026.1"/>
</dbReference>
<evidence type="ECO:0000313" key="3">
    <source>
        <dbReference type="EMBL" id="GJD78026.1"/>
    </source>
</evidence>
<dbReference type="Proteomes" id="UP001055108">
    <property type="component" value="Unassembled WGS sequence"/>
</dbReference>
<proteinExistence type="predicted"/>
<accession>A0AA37HMB5</accession>
<keyword evidence="4" id="KW-1185">Reference proteome</keyword>
<evidence type="ECO:0000313" key="4">
    <source>
        <dbReference type="Proteomes" id="UP001055108"/>
    </source>
</evidence>
<feature type="region of interest" description="Disordered" evidence="1">
    <location>
        <begin position="808"/>
        <end position="854"/>
    </location>
</feature>
<sequence>MTSKVSTLTVSLKDDVSGPAGAIGKALKGASDQARAMGKAMEGTGASKGFVNNLARLGLSAKDIEKVSASLKDYAKAAGLAGDASTWTKDQTAQIRQWETATIASLRHVAAEQKTVAKGALDVAAAMARSSAITAQGRRVADGMGAPSRAAALRREAAALALVEARTAALVRANERLASSMGRASAITAGGRLVADGMSAPARAARAERERAAQATADARAAARAERREAAGIVAAGAGVYAGHKSRDLAKSAITSAAEFDLAVRKQKVFTDISHGDQAGLLAQAKRIGQETQFSNIDVVKAQTAAMQGLPAGFAPSLKAAVAEGIVQNVRNFSTLMETDLKEGTEIIRSYLQQAGKDISTKEKALFEANKATNQLVKMAKLGGMDGEDVKNYANYAIASGTASGLSTDALMTLGALARRGGLRGDVAGVAVRSMASKIVAPTRDGIAALNAAGIKHSDYVKMPDRLSTEALEGQFQNTMGKGFTPAIRKRIEAINTDKALIADRGKYVEAVTDAVSPMLGKTKKGTVRASDAKVAAKAAGAYYKVAGASVDAEGLLDAAMSKNMTLPQLNAWLTDKHGGKGAITQKQWDEFKAAREQIKGAADDPDWAKKKADEVFAGLGGAVENLKGSFENLILTIGNANAGLIKWSADGLGSILDGFSKLPEVAQQALSLSGVVAATVAGAWGTLKLLKTAVGLAGGAGAAGAGAAGAAAGAAGGAAGKAASQRMIAGMGGGAVEAATSAGAAAAGAVVAGVAVGGAVASAVATEAVKNREFADPYLSGGMLGADPAGYGFGAAIVHAPDLIPRDPPPINPRAIPSMMGHGMHQSPGGAGSGTSGFGLSGPQSAPAIAPRGDDAGLRQVHASAEQLKQALDQLNGVSVTPQANAGPLEALAAKAREVLSLLQQIPGAAASANASAIGGIRARGSAASFQGPDYAGP</sequence>
<dbReference type="InterPro" id="IPR010090">
    <property type="entry name" value="Phage_tape_meas"/>
</dbReference>
<evidence type="ECO:0000259" key="2">
    <source>
        <dbReference type="Pfam" id="PF10145"/>
    </source>
</evidence>
<protein>
    <recommendedName>
        <fullName evidence="2">Phage tail tape measure protein domain-containing protein</fullName>
    </recommendedName>
</protein>
<dbReference type="NCBIfam" id="TIGR01760">
    <property type="entry name" value="tape_meas_TP901"/>
    <property type="match status" value="1"/>
</dbReference>
<dbReference type="Pfam" id="PF10145">
    <property type="entry name" value="PhageMin_Tail"/>
    <property type="match status" value="1"/>
</dbReference>
<feature type="compositionally biased region" description="Gly residues" evidence="1">
    <location>
        <begin position="830"/>
        <end position="841"/>
    </location>
</feature>
<gene>
    <name evidence="3" type="ORF">NBEOAGPD_1238</name>
</gene>
<feature type="domain" description="Phage tail tape measure protein" evidence="2">
    <location>
        <begin position="284"/>
        <end position="460"/>
    </location>
</feature>